<reference evidence="5 6" key="1">
    <citation type="submission" date="2019-02" db="EMBL/GenBank/DDBJ databases">
        <title>Deep-cultivation of Planctomycetes and their phenomic and genomic characterization uncovers novel biology.</title>
        <authorList>
            <person name="Wiegand S."/>
            <person name="Jogler M."/>
            <person name="Boedeker C."/>
            <person name="Pinto D."/>
            <person name="Vollmers J."/>
            <person name="Rivas-Marin E."/>
            <person name="Kohn T."/>
            <person name="Peeters S.H."/>
            <person name="Heuer A."/>
            <person name="Rast P."/>
            <person name="Oberbeckmann S."/>
            <person name="Bunk B."/>
            <person name="Jeske O."/>
            <person name="Meyerdierks A."/>
            <person name="Storesund J.E."/>
            <person name="Kallscheuer N."/>
            <person name="Luecker S."/>
            <person name="Lage O.M."/>
            <person name="Pohl T."/>
            <person name="Merkel B.J."/>
            <person name="Hornburger P."/>
            <person name="Mueller R.-W."/>
            <person name="Bruemmer F."/>
            <person name="Labrenz M."/>
            <person name="Spormann A.M."/>
            <person name="Op den Camp H."/>
            <person name="Overmann J."/>
            <person name="Amann R."/>
            <person name="Jetten M.S.M."/>
            <person name="Mascher T."/>
            <person name="Medema M.H."/>
            <person name="Devos D.P."/>
            <person name="Kaster A.-K."/>
            <person name="Ovreas L."/>
            <person name="Rohde M."/>
            <person name="Galperin M.Y."/>
            <person name="Jogler C."/>
        </authorList>
    </citation>
    <scope>NUCLEOTIDE SEQUENCE [LARGE SCALE GENOMIC DNA]</scope>
    <source>
        <strain evidence="5 6">Pan216</strain>
    </source>
</reference>
<dbReference type="InterPro" id="IPR029000">
    <property type="entry name" value="Cyclophilin-like_dom_sf"/>
</dbReference>
<dbReference type="EMBL" id="CP036279">
    <property type="protein sequence ID" value="QDU63010.1"/>
    <property type="molecule type" value="Genomic_DNA"/>
</dbReference>
<protein>
    <recommendedName>
        <fullName evidence="3">Peptidyl-prolyl cis-trans isomerase</fullName>
        <shortName evidence="3">PPIase</shortName>
        <ecNumber evidence="3">5.2.1.8</ecNumber>
    </recommendedName>
</protein>
<proteinExistence type="inferred from homology"/>
<dbReference type="SUPFAM" id="SSF50891">
    <property type="entry name" value="Cyclophilin-like"/>
    <property type="match status" value="1"/>
</dbReference>
<dbReference type="InterPro" id="IPR044666">
    <property type="entry name" value="Cyclophilin_A-like"/>
</dbReference>
<accession>A0A518B7Q6</accession>
<evidence type="ECO:0000256" key="1">
    <source>
        <dbReference type="ARBA" id="ARBA00023110"/>
    </source>
</evidence>
<keyword evidence="1 3" id="KW-0697">Rotamase</keyword>
<feature type="domain" description="PPIase cyclophilin-type" evidence="4">
    <location>
        <begin position="70"/>
        <end position="220"/>
    </location>
</feature>
<evidence type="ECO:0000313" key="5">
    <source>
        <dbReference type="EMBL" id="QDU63010.1"/>
    </source>
</evidence>
<evidence type="ECO:0000259" key="4">
    <source>
        <dbReference type="PROSITE" id="PS50072"/>
    </source>
</evidence>
<keyword evidence="2 3" id="KW-0413">Isomerase</keyword>
<dbReference type="EC" id="5.2.1.8" evidence="3"/>
<dbReference type="GO" id="GO:0003755">
    <property type="term" value="F:peptidyl-prolyl cis-trans isomerase activity"/>
    <property type="evidence" value="ECO:0007669"/>
    <property type="project" value="UniProtKB-UniRule"/>
</dbReference>
<keyword evidence="6" id="KW-1185">Reference proteome</keyword>
<evidence type="ECO:0000256" key="2">
    <source>
        <dbReference type="ARBA" id="ARBA00023235"/>
    </source>
</evidence>
<dbReference type="KEGG" id="knv:Pan216_38840"/>
<gene>
    <name evidence="5" type="primary">cypB</name>
    <name evidence="5" type="ORF">Pan216_38840</name>
</gene>
<dbReference type="PROSITE" id="PS50072">
    <property type="entry name" value="CSA_PPIASE_2"/>
    <property type="match status" value="1"/>
</dbReference>
<dbReference type="PRINTS" id="PR00153">
    <property type="entry name" value="CSAPPISMRASE"/>
</dbReference>
<comment type="catalytic activity">
    <reaction evidence="3">
        <text>[protein]-peptidylproline (omega=180) = [protein]-peptidylproline (omega=0)</text>
        <dbReference type="Rhea" id="RHEA:16237"/>
        <dbReference type="Rhea" id="RHEA-COMP:10747"/>
        <dbReference type="Rhea" id="RHEA-COMP:10748"/>
        <dbReference type="ChEBI" id="CHEBI:83833"/>
        <dbReference type="ChEBI" id="CHEBI:83834"/>
        <dbReference type="EC" id="5.2.1.8"/>
    </reaction>
</comment>
<organism evidence="5 6">
    <name type="scientific">Kolteria novifilia</name>
    <dbReference type="NCBI Taxonomy" id="2527975"/>
    <lineage>
        <taxon>Bacteria</taxon>
        <taxon>Pseudomonadati</taxon>
        <taxon>Planctomycetota</taxon>
        <taxon>Planctomycetia</taxon>
        <taxon>Kolteriales</taxon>
        <taxon>Kolteriaceae</taxon>
        <taxon>Kolteria</taxon>
    </lineage>
</organism>
<dbReference type="PANTHER" id="PTHR45625">
    <property type="entry name" value="PEPTIDYL-PROLYL CIS-TRANS ISOMERASE-RELATED"/>
    <property type="match status" value="1"/>
</dbReference>
<dbReference type="CDD" id="cd00317">
    <property type="entry name" value="cyclophilin"/>
    <property type="match status" value="1"/>
</dbReference>
<dbReference type="AlphaFoldDB" id="A0A518B7Q6"/>
<comment type="function">
    <text evidence="3">PPIases accelerate the folding of proteins. It catalyzes the cis-trans isomerization of proline imidic peptide bonds in oligopeptides.</text>
</comment>
<feature type="chain" id="PRO_5022262149" description="Peptidyl-prolyl cis-trans isomerase" evidence="3">
    <location>
        <begin position="21"/>
        <end position="223"/>
    </location>
</feature>
<keyword evidence="3" id="KW-0732">Signal</keyword>
<evidence type="ECO:0000256" key="3">
    <source>
        <dbReference type="RuleBase" id="RU363019"/>
    </source>
</evidence>
<dbReference type="Proteomes" id="UP000317093">
    <property type="component" value="Chromosome"/>
</dbReference>
<dbReference type="RefSeq" id="WP_419192696.1">
    <property type="nucleotide sequence ID" value="NZ_CP036279.1"/>
</dbReference>
<dbReference type="Gene3D" id="2.40.100.10">
    <property type="entry name" value="Cyclophilin-like"/>
    <property type="match status" value="1"/>
</dbReference>
<dbReference type="Pfam" id="PF00160">
    <property type="entry name" value="Pro_isomerase"/>
    <property type="match status" value="1"/>
</dbReference>
<name>A0A518B7Q6_9BACT</name>
<sequence precursor="true">MKRPMLGLLGLLLCASPLLAAEPTSFSEATRPPYVTPPVKSTNGKALADMKAKVEKEWDGIVFNKDGKPVTYLVTLETDKGDIEIEFFPQDAPNHVRSFIALADAGFFDGLNFHRTIPNFVIQGGCPKGDGSGGPGYCLKPEFNQRPHTRGALSMARAAPTDSAGSQFFVCHGDPRFLDGKYTVFGQVKNGMDVVDQIVGQPTAPGDRPLNPVKIKKATVTKN</sequence>
<comment type="similarity">
    <text evidence="3">Belongs to the cyclophilin-type PPIase family.</text>
</comment>
<dbReference type="PANTHER" id="PTHR45625:SF4">
    <property type="entry name" value="PEPTIDYLPROLYL ISOMERASE DOMAIN AND WD REPEAT-CONTAINING PROTEIN 1"/>
    <property type="match status" value="1"/>
</dbReference>
<feature type="signal peptide" evidence="3">
    <location>
        <begin position="1"/>
        <end position="20"/>
    </location>
</feature>
<dbReference type="InterPro" id="IPR002130">
    <property type="entry name" value="Cyclophilin-type_PPIase_dom"/>
</dbReference>
<evidence type="ECO:0000313" key="6">
    <source>
        <dbReference type="Proteomes" id="UP000317093"/>
    </source>
</evidence>